<feature type="active site" description="Nucleophile" evidence="12">
    <location>
        <position position="14"/>
    </location>
</feature>
<dbReference type="PRINTS" id="PR01233">
    <property type="entry name" value="JOSEPHIN"/>
</dbReference>
<evidence type="ECO:0000259" key="15">
    <source>
        <dbReference type="PROSITE" id="PS50957"/>
    </source>
</evidence>
<dbReference type="InterPro" id="IPR003903">
    <property type="entry name" value="UIM_dom"/>
</dbReference>
<keyword evidence="11" id="KW-0539">Nucleus</keyword>
<comment type="caution">
    <text evidence="16">The sequence shown here is derived from an EMBL/GenBank/DDBJ whole genome shotgun (WGS) entry which is preliminary data.</text>
</comment>
<feature type="compositionally biased region" description="Low complexity" evidence="14">
    <location>
        <begin position="198"/>
        <end position="212"/>
    </location>
</feature>
<keyword evidence="5" id="KW-0677">Repeat</keyword>
<evidence type="ECO:0000256" key="3">
    <source>
        <dbReference type="ARBA" id="ARBA00012759"/>
    </source>
</evidence>
<evidence type="ECO:0000256" key="6">
    <source>
        <dbReference type="ARBA" id="ARBA00022786"/>
    </source>
</evidence>
<dbReference type="InterPro" id="IPR033865">
    <property type="entry name" value="Ataxin-3"/>
</dbReference>
<evidence type="ECO:0000256" key="10">
    <source>
        <dbReference type="ARBA" id="ARBA00023163"/>
    </source>
</evidence>
<dbReference type="InterPro" id="IPR006155">
    <property type="entry name" value="Josephin"/>
</dbReference>
<evidence type="ECO:0000256" key="5">
    <source>
        <dbReference type="ARBA" id="ARBA00022737"/>
    </source>
</evidence>
<dbReference type="PROSITE" id="PS50330">
    <property type="entry name" value="UIM"/>
    <property type="match status" value="2"/>
</dbReference>
<dbReference type="Gene3D" id="1.10.287.10">
    <property type="entry name" value="S15/NS1, RNA-binding"/>
    <property type="match status" value="1"/>
</dbReference>
<dbReference type="PROSITE" id="PS50957">
    <property type="entry name" value="JOSEPHIN"/>
    <property type="match status" value="1"/>
</dbReference>
<evidence type="ECO:0000256" key="7">
    <source>
        <dbReference type="ARBA" id="ARBA00022801"/>
    </source>
</evidence>
<accession>A0AA47MNG6</accession>
<feature type="active site" description="Proton acceptor" evidence="12">
    <location>
        <position position="119"/>
    </location>
</feature>
<organism evidence="16 17">
    <name type="scientific">Merluccius polli</name>
    <name type="common">Benguela hake</name>
    <name type="synonym">Merluccius cadenati</name>
    <dbReference type="NCBI Taxonomy" id="89951"/>
    <lineage>
        <taxon>Eukaryota</taxon>
        <taxon>Metazoa</taxon>
        <taxon>Chordata</taxon>
        <taxon>Craniata</taxon>
        <taxon>Vertebrata</taxon>
        <taxon>Euteleostomi</taxon>
        <taxon>Actinopterygii</taxon>
        <taxon>Neopterygii</taxon>
        <taxon>Teleostei</taxon>
        <taxon>Neoteleostei</taxon>
        <taxon>Acanthomorphata</taxon>
        <taxon>Zeiogadaria</taxon>
        <taxon>Gadariae</taxon>
        <taxon>Gadiformes</taxon>
        <taxon>Gadoidei</taxon>
        <taxon>Merlucciidae</taxon>
        <taxon>Merluccius</taxon>
    </lineage>
</organism>
<evidence type="ECO:0000256" key="13">
    <source>
        <dbReference type="PROSITE-ProRule" id="PRU00331"/>
    </source>
</evidence>
<keyword evidence="4" id="KW-0645">Protease</keyword>
<feature type="active site" evidence="13">
    <location>
        <position position="14"/>
    </location>
</feature>
<proteinExistence type="predicted"/>
<dbReference type="Gene3D" id="3.90.70.40">
    <property type="match status" value="1"/>
</dbReference>
<feature type="region of interest" description="Disordered" evidence="14">
    <location>
        <begin position="189"/>
        <end position="214"/>
    </location>
</feature>
<evidence type="ECO:0000313" key="17">
    <source>
        <dbReference type="Proteomes" id="UP001174136"/>
    </source>
</evidence>
<dbReference type="GO" id="GO:0016579">
    <property type="term" value="P:protein deubiquitination"/>
    <property type="evidence" value="ECO:0007669"/>
    <property type="project" value="InterPro"/>
</dbReference>
<gene>
    <name evidence="16" type="primary">ATXN3</name>
    <name evidence="16" type="ORF">N1851_018522</name>
</gene>
<keyword evidence="17" id="KW-1185">Reference proteome</keyword>
<dbReference type="Proteomes" id="UP001174136">
    <property type="component" value="Unassembled WGS sequence"/>
</dbReference>
<feature type="domain" description="Josephin" evidence="15">
    <location>
        <begin position="1"/>
        <end position="180"/>
    </location>
</feature>
<evidence type="ECO:0000256" key="4">
    <source>
        <dbReference type="ARBA" id="ARBA00022670"/>
    </source>
</evidence>
<dbReference type="GO" id="GO:0006508">
    <property type="term" value="P:proteolysis"/>
    <property type="evidence" value="ECO:0007669"/>
    <property type="project" value="UniProtKB-KW"/>
</dbReference>
<keyword evidence="9" id="KW-0805">Transcription regulation</keyword>
<feature type="active site" evidence="12 13">
    <location>
        <position position="134"/>
    </location>
</feature>
<dbReference type="GO" id="GO:0004843">
    <property type="term" value="F:cysteine-type deubiquitinase activity"/>
    <property type="evidence" value="ECO:0007669"/>
    <property type="project" value="UniProtKB-EC"/>
</dbReference>
<keyword evidence="7 13" id="KW-0378">Hydrolase</keyword>
<evidence type="ECO:0000256" key="8">
    <source>
        <dbReference type="ARBA" id="ARBA00022807"/>
    </source>
</evidence>
<keyword evidence="6" id="KW-0833">Ubl conjugation pathway</keyword>
<evidence type="ECO:0000256" key="11">
    <source>
        <dbReference type="ARBA" id="ARBA00023242"/>
    </source>
</evidence>
<dbReference type="SMART" id="SM01246">
    <property type="entry name" value="Josephin"/>
    <property type="match status" value="1"/>
</dbReference>
<dbReference type="PANTHER" id="PTHR14159">
    <property type="entry name" value="ATAXIN-3-RELATED"/>
    <property type="match status" value="1"/>
</dbReference>
<evidence type="ECO:0000313" key="16">
    <source>
        <dbReference type="EMBL" id="KAK0143329.1"/>
    </source>
</evidence>
<evidence type="ECO:0000256" key="9">
    <source>
        <dbReference type="ARBA" id="ARBA00023015"/>
    </source>
</evidence>
<name>A0AA47MNG6_MERPO</name>
<evidence type="ECO:0000256" key="12">
    <source>
        <dbReference type="PIRSR" id="PIRSR633865-1"/>
    </source>
</evidence>
<evidence type="ECO:0000256" key="14">
    <source>
        <dbReference type="SAM" id="MobiDB-lite"/>
    </source>
</evidence>
<comment type="catalytic activity">
    <reaction evidence="1">
        <text>Thiol-dependent hydrolysis of ester, thioester, amide, peptide and isopeptide bonds formed by the C-terminal Gly of ubiquitin (a 76-residue protein attached to proteins as an intracellular targeting signal).</text>
        <dbReference type="EC" id="3.4.19.12"/>
    </reaction>
</comment>
<feature type="active site" evidence="13">
    <location>
        <position position="119"/>
    </location>
</feature>
<dbReference type="Pfam" id="PF02099">
    <property type="entry name" value="Josephin"/>
    <property type="match status" value="1"/>
</dbReference>
<dbReference type="GO" id="GO:0005634">
    <property type="term" value="C:nucleus"/>
    <property type="evidence" value="ECO:0007669"/>
    <property type="project" value="UniProtKB-SubCell"/>
</dbReference>
<sequence>MESIFHEKQEGSLCAQHCLNNLLQGEYFTPVDLSSIAHQLDEEERMRMAEGGMASEEYRTFLQQPSGNMDDSGFFSIQVISNALGVWGLELILFNSREYQTLMINPIDEKAFICNYKEHWFTIRKLGQQWFNLNSLLTGPELISDTYLALFLAQLQQEGYSIFVIRGNLPECEAEQILGLMRVQQQQRPRLIGEDEAQSSSGQSSALAMTSSKPLTIPTTVSSRSVAAGQPETAMAVEDEVVDEDEEELKKALALSKQDMEVEDEEADLRRAIQLSMQGSVMSNAASETKAVHVKVSGQISGNSAGPGGSQSETLTAEELRRRRQAYFDRQSQQPPTVPLQAEVKPTGISGQEVQRVVKQVHKANPASEKWWEMFF</sequence>
<comment type="subcellular location">
    <subcellularLocation>
        <location evidence="2">Nucleus</location>
    </subcellularLocation>
</comment>
<dbReference type="EMBL" id="JAOPHQ010003419">
    <property type="protein sequence ID" value="KAK0143329.1"/>
    <property type="molecule type" value="Genomic_DNA"/>
</dbReference>
<dbReference type="EC" id="3.4.19.12" evidence="3"/>
<keyword evidence="8" id="KW-0788">Thiol protease</keyword>
<dbReference type="SMART" id="SM00726">
    <property type="entry name" value="UIM"/>
    <property type="match status" value="2"/>
</dbReference>
<protein>
    <recommendedName>
        <fullName evidence="3">ubiquitinyl hydrolase 1</fullName>
        <ecNumber evidence="3">3.4.19.12</ecNumber>
    </recommendedName>
</protein>
<dbReference type="Pfam" id="PF02809">
    <property type="entry name" value="UIM"/>
    <property type="match status" value="2"/>
</dbReference>
<evidence type="ECO:0000256" key="1">
    <source>
        <dbReference type="ARBA" id="ARBA00000707"/>
    </source>
</evidence>
<keyword evidence="10" id="KW-0804">Transcription</keyword>
<dbReference type="PANTHER" id="PTHR14159:SF0">
    <property type="entry name" value="ATAXIN-3-RELATED"/>
    <property type="match status" value="1"/>
</dbReference>
<dbReference type="FunFam" id="1.10.287.10:FF:000005">
    <property type="entry name" value="ataxin-3 isoform X1"/>
    <property type="match status" value="1"/>
</dbReference>
<dbReference type="AlphaFoldDB" id="A0AA47MNG6"/>
<evidence type="ECO:0000256" key="2">
    <source>
        <dbReference type="ARBA" id="ARBA00004123"/>
    </source>
</evidence>
<dbReference type="FunFam" id="3.90.70.40:FF:000005">
    <property type="entry name" value="Ataxin 3"/>
    <property type="match status" value="1"/>
</dbReference>
<reference evidence="16" key="1">
    <citation type="journal article" date="2023" name="Front. Mar. Sci.">
        <title>A new Merluccius polli reference genome to investigate the effects of global change in West African waters.</title>
        <authorList>
            <person name="Mateo J.L."/>
            <person name="Blanco-Fernandez C."/>
            <person name="Garcia-Vazquez E."/>
            <person name="Machado-Schiaffino G."/>
        </authorList>
    </citation>
    <scope>NUCLEOTIDE SEQUENCE</scope>
    <source>
        <strain evidence="16">C29</strain>
        <tissue evidence="16">Fin</tissue>
    </source>
</reference>